<dbReference type="EMBL" id="JAMZMK010006357">
    <property type="protein sequence ID" value="KAI7749461.1"/>
    <property type="molecule type" value="Genomic_DNA"/>
</dbReference>
<dbReference type="PROSITE" id="PS50297">
    <property type="entry name" value="ANK_REP_REGION"/>
    <property type="match status" value="1"/>
</dbReference>
<feature type="domain" description="PGG" evidence="2">
    <location>
        <begin position="495"/>
        <end position="548"/>
    </location>
</feature>
<dbReference type="Pfam" id="PF12796">
    <property type="entry name" value="Ank_2"/>
    <property type="match status" value="1"/>
</dbReference>
<dbReference type="Proteomes" id="UP001206925">
    <property type="component" value="Unassembled WGS sequence"/>
</dbReference>
<evidence type="ECO:0000259" key="2">
    <source>
        <dbReference type="Pfam" id="PF13962"/>
    </source>
</evidence>
<protein>
    <recommendedName>
        <fullName evidence="2">PGG domain-containing protein</fullName>
    </recommendedName>
</protein>
<reference evidence="3" key="1">
    <citation type="submission" date="2022-06" db="EMBL/GenBank/DDBJ databases">
        <title>Uncovering the hologenomic basis of an extraordinary plant invasion.</title>
        <authorList>
            <person name="Bieker V.C."/>
            <person name="Martin M.D."/>
            <person name="Gilbert T."/>
            <person name="Hodgins K."/>
            <person name="Battlay P."/>
            <person name="Petersen B."/>
            <person name="Wilson J."/>
        </authorList>
    </citation>
    <scope>NUCLEOTIDE SEQUENCE</scope>
    <source>
        <strain evidence="3">AA19_3_7</strain>
        <tissue evidence="3">Leaf</tissue>
    </source>
</reference>
<proteinExistence type="predicted"/>
<dbReference type="PANTHER" id="PTHR24177:SF475">
    <property type="entry name" value="ANKYRIN REPEAT-CONTAINING DOMAIN, PGG DOMAIN PROTEIN-RELATED"/>
    <property type="match status" value="1"/>
</dbReference>
<dbReference type="AlphaFoldDB" id="A0AAD5CWB8"/>
<dbReference type="PANTHER" id="PTHR24177">
    <property type="entry name" value="CASKIN"/>
    <property type="match status" value="1"/>
</dbReference>
<dbReference type="InterPro" id="IPR002110">
    <property type="entry name" value="Ankyrin_rpt"/>
</dbReference>
<name>A0AAD5CWB8_AMBAR</name>
<sequence>MFANSNSTLAGFRRPEPVVSASTQDLKYTQALNVNVSNYVTVKLSGSERNNYTIWKGQMLCLIESQDLLHVIDEEYFYGLAKYDNLVKSWILSTMNEQLLNDYPDLFDNSYSATDLWGRVKLNFGPAEPDSNNEDEPATSPGFEFRRTELARVPEIEDADSIKIKNELYEAAVEGWWWKAKSILKIHKNAATEVITTTGDTILHIAVERGHNYFLEKLLDFLKGGEDIEKKNDKGRTALHIAAAVGNTHAAQLLVQKRSHLLQILDCNKKSPLVIGYTNRKFNTYAYLVKSAITSDIDTDSIDEVAAIMTAIITKDYVHPIKNIEKKKKEYKEAKKILSLVCSQMGTRISYYKYSLFEAVRQDNYEVVDEILLTSPATIDCKDEEGYNIIQLAIMNRAEKVYSLLYHIIERTQSYREMEDSYDNNLVHLAGKLAPSFVLQRTTGAALQLQREILWREEVTKLRLPIDLGDVNKNKETPAMVFTREHRDLMKEGENWIKTTAESCSITAALIVTVVFAAAITVPGGSNQDSGIPVFKNEAAFTVFAFTKKVDYWSCDVIPLHNCYDGSLWCNLVPCLL</sequence>
<accession>A0AAD5CWB8</accession>
<evidence type="ECO:0000313" key="3">
    <source>
        <dbReference type="EMBL" id="KAI7749461.1"/>
    </source>
</evidence>
<dbReference type="SMART" id="SM00248">
    <property type="entry name" value="ANK"/>
    <property type="match status" value="3"/>
</dbReference>
<dbReference type="PROSITE" id="PS50088">
    <property type="entry name" value="ANK_REPEAT"/>
    <property type="match status" value="2"/>
</dbReference>
<gene>
    <name evidence="3" type="ORF">M8C21_020046</name>
</gene>
<dbReference type="GO" id="GO:0016020">
    <property type="term" value="C:membrane"/>
    <property type="evidence" value="ECO:0007669"/>
    <property type="project" value="TreeGrafter"/>
</dbReference>
<evidence type="ECO:0000256" key="1">
    <source>
        <dbReference type="PROSITE-ProRule" id="PRU00023"/>
    </source>
</evidence>
<dbReference type="SUPFAM" id="SSF48403">
    <property type="entry name" value="Ankyrin repeat"/>
    <property type="match status" value="1"/>
</dbReference>
<evidence type="ECO:0000313" key="4">
    <source>
        <dbReference type="Proteomes" id="UP001206925"/>
    </source>
</evidence>
<feature type="repeat" description="ANK" evidence="1">
    <location>
        <begin position="198"/>
        <end position="233"/>
    </location>
</feature>
<dbReference type="InterPro" id="IPR036770">
    <property type="entry name" value="Ankyrin_rpt-contain_sf"/>
</dbReference>
<organism evidence="3 4">
    <name type="scientific">Ambrosia artemisiifolia</name>
    <name type="common">Common ragweed</name>
    <dbReference type="NCBI Taxonomy" id="4212"/>
    <lineage>
        <taxon>Eukaryota</taxon>
        <taxon>Viridiplantae</taxon>
        <taxon>Streptophyta</taxon>
        <taxon>Embryophyta</taxon>
        <taxon>Tracheophyta</taxon>
        <taxon>Spermatophyta</taxon>
        <taxon>Magnoliopsida</taxon>
        <taxon>eudicotyledons</taxon>
        <taxon>Gunneridae</taxon>
        <taxon>Pentapetalae</taxon>
        <taxon>asterids</taxon>
        <taxon>campanulids</taxon>
        <taxon>Asterales</taxon>
        <taxon>Asteraceae</taxon>
        <taxon>Asteroideae</taxon>
        <taxon>Heliantheae alliance</taxon>
        <taxon>Heliantheae</taxon>
        <taxon>Ambrosia</taxon>
    </lineage>
</organism>
<keyword evidence="1" id="KW-0040">ANK repeat</keyword>
<comment type="caution">
    <text evidence="3">The sequence shown here is derived from an EMBL/GenBank/DDBJ whole genome shotgun (WGS) entry which is preliminary data.</text>
</comment>
<dbReference type="InterPro" id="IPR026961">
    <property type="entry name" value="PGG_dom"/>
</dbReference>
<dbReference type="Gene3D" id="1.25.40.20">
    <property type="entry name" value="Ankyrin repeat-containing domain"/>
    <property type="match status" value="2"/>
</dbReference>
<keyword evidence="4" id="KW-1185">Reference proteome</keyword>
<feature type="repeat" description="ANK" evidence="1">
    <location>
        <begin position="234"/>
        <end position="257"/>
    </location>
</feature>
<dbReference type="Pfam" id="PF13962">
    <property type="entry name" value="PGG"/>
    <property type="match status" value="1"/>
</dbReference>